<dbReference type="FunFam" id="3.30.70.270:FF:000001">
    <property type="entry name" value="Diguanylate cyclase domain protein"/>
    <property type="match status" value="1"/>
</dbReference>
<keyword evidence="3" id="KW-0472">Membrane</keyword>
<comment type="cofactor">
    <cofactor evidence="1">
        <name>Mg(2+)</name>
        <dbReference type="ChEBI" id="CHEBI:18420"/>
    </cofactor>
</comment>
<dbReference type="AlphaFoldDB" id="A0A3A3EM45"/>
<feature type="domain" description="GGDEF" evidence="4">
    <location>
        <begin position="257"/>
        <end position="387"/>
    </location>
</feature>
<dbReference type="GO" id="GO:1902201">
    <property type="term" value="P:negative regulation of bacterial-type flagellum-dependent cell motility"/>
    <property type="evidence" value="ECO:0007669"/>
    <property type="project" value="TreeGrafter"/>
</dbReference>
<organism evidence="5 6">
    <name type="scientific">Pseudoalteromonas gelatinilytica</name>
    <dbReference type="NCBI Taxonomy" id="1703256"/>
    <lineage>
        <taxon>Bacteria</taxon>
        <taxon>Pseudomonadati</taxon>
        <taxon>Pseudomonadota</taxon>
        <taxon>Gammaproteobacteria</taxon>
        <taxon>Alteromonadales</taxon>
        <taxon>Pseudoalteromonadaceae</taxon>
        <taxon>Pseudoalteromonas</taxon>
    </lineage>
</organism>
<feature type="transmembrane region" description="Helical" evidence="3">
    <location>
        <begin position="73"/>
        <end position="92"/>
    </location>
</feature>
<evidence type="ECO:0000259" key="4">
    <source>
        <dbReference type="PROSITE" id="PS50887"/>
    </source>
</evidence>
<reference evidence="5 6" key="1">
    <citation type="submission" date="2018-09" db="EMBL/GenBank/DDBJ databases">
        <title>Identification of marine bacteria producing industrial enzymes.</title>
        <authorList>
            <person name="Cheng T.H."/>
            <person name="Saidin J."/>
            <person name="Muhd D.D."/>
            <person name="Isa M.N.M."/>
            <person name="Bakar M.F.A."/>
            <person name="Ismail N."/>
        </authorList>
    </citation>
    <scope>NUCLEOTIDE SEQUENCE [LARGE SCALE GENOMIC DNA]</scope>
    <source>
        <strain evidence="5 6">MNAD 1.6</strain>
    </source>
</reference>
<protein>
    <recommendedName>
        <fullName evidence="2">diguanylate cyclase</fullName>
        <ecNumber evidence="2">2.7.7.65</ecNumber>
    </recommendedName>
</protein>
<dbReference type="NCBIfam" id="TIGR00254">
    <property type="entry name" value="GGDEF"/>
    <property type="match status" value="1"/>
</dbReference>
<dbReference type="PROSITE" id="PS50887">
    <property type="entry name" value="GGDEF"/>
    <property type="match status" value="1"/>
</dbReference>
<feature type="transmembrane region" description="Helical" evidence="3">
    <location>
        <begin position="42"/>
        <end position="61"/>
    </location>
</feature>
<dbReference type="Pfam" id="PF00990">
    <property type="entry name" value="GGDEF"/>
    <property type="match status" value="1"/>
</dbReference>
<dbReference type="InterPro" id="IPR029787">
    <property type="entry name" value="Nucleotide_cyclase"/>
</dbReference>
<dbReference type="EC" id="2.7.7.65" evidence="2"/>
<dbReference type="InterPro" id="IPR043128">
    <property type="entry name" value="Rev_trsase/Diguanyl_cyclase"/>
</dbReference>
<dbReference type="EMBL" id="QYSE01000003">
    <property type="protein sequence ID" value="RJF34511.1"/>
    <property type="molecule type" value="Genomic_DNA"/>
</dbReference>
<accession>A0A3A3EM45</accession>
<dbReference type="InterPro" id="IPR000160">
    <property type="entry name" value="GGDEF_dom"/>
</dbReference>
<feature type="transmembrane region" description="Helical" evidence="3">
    <location>
        <begin position="151"/>
        <end position="170"/>
    </location>
</feature>
<dbReference type="RefSeq" id="WP_119853448.1">
    <property type="nucleotide sequence ID" value="NZ_QYSE01000003.1"/>
</dbReference>
<feature type="transmembrane region" description="Helical" evidence="3">
    <location>
        <begin position="104"/>
        <end position="121"/>
    </location>
</feature>
<evidence type="ECO:0000313" key="6">
    <source>
        <dbReference type="Proteomes" id="UP000265938"/>
    </source>
</evidence>
<evidence type="ECO:0000313" key="5">
    <source>
        <dbReference type="EMBL" id="RJF34511.1"/>
    </source>
</evidence>
<dbReference type="Proteomes" id="UP000265938">
    <property type="component" value="Unassembled WGS sequence"/>
</dbReference>
<evidence type="ECO:0000256" key="3">
    <source>
        <dbReference type="SAM" id="Phobius"/>
    </source>
</evidence>
<keyword evidence="3" id="KW-0812">Transmembrane</keyword>
<dbReference type="SUPFAM" id="SSF55073">
    <property type="entry name" value="Nucleotide cyclase"/>
    <property type="match status" value="1"/>
</dbReference>
<evidence type="ECO:0000256" key="1">
    <source>
        <dbReference type="ARBA" id="ARBA00001946"/>
    </source>
</evidence>
<dbReference type="InterPro" id="IPR050469">
    <property type="entry name" value="Diguanylate_Cyclase"/>
</dbReference>
<dbReference type="GO" id="GO:0052621">
    <property type="term" value="F:diguanylate cyclase activity"/>
    <property type="evidence" value="ECO:0007669"/>
    <property type="project" value="UniProtKB-EC"/>
</dbReference>
<dbReference type="GO" id="GO:0005886">
    <property type="term" value="C:plasma membrane"/>
    <property type="evidence" value="ECO:0007669"/>
    <property type="project" value="TreeGrafter"/>
</dbReference>
<dbReference type="CDD" id="cd01949">
    <property type="entry name" value="GGDEF"/>
    <property type="match status" value="1"/>
</dbReference>
<dbReference type="GO" id="GO:0043709">
    <property type="term" value="P:cell adhesion involved in single-species biofilm formation"/>
    <property type="evidence" value="ECO:0007669"/>
    <property type="project" value="TreeGrafter"/>
</dbReference>
<feature type="transmembrane region" description="Helical" evidence="3">
    <location>
        <begin position="176"/>
        <end position="197"/>
    </location>
</feature>
<keyword evidence="3" id="KW-1133">Transmembrane helix</keyword>
<dbReference type="SMART" id="SM00267">
    <property type="entry name" value="GGDEF"/>
    <property type="match status" value="1"/>
</dbReference>
<comment type="caution">
    <text evidence="5">The sequence shown here is derived from an EMBL/GenBank/DDBJ whole genome shotgun (WGS) entry which is preliminary data.</text>
</comment>
<dbReference type="PANTHER" id="PTHR45138:SF24">
    <property type="entry name" value="DIGUANYLATE CYCLASE DGCC-RELATED"/>
    <property type="match status" value="1"/>
</dbReference>
<evidence type="ECO:0000256" key="2">
    <source>
        <dbReference type="ARBA" id="ARBA00012528"/>
    </source>
</evidence>
<proteinExistence type="predicted"/>
<sequence>MGAFAAKLLNEDMSIERYACQFKSLQVEQAFLQSKFAQDKKIAQFLTCLIAVVTFLVTFFDKMIIQASFWPDIALIGRAVTISVCLLSAFGLGFIKTPRQLKPVIVVFMVFLFLNIQFMVVTYERNYILHMFFDVIILITFYFSTLLSLKLSLFLGVAYSVFAVIVIYSYKDISTHSFYVVILAHVAANLAGLIMAAQEHTMRRALFVRNTQLAQLAHEMKTQALKDALTQLPNRRAFDNAYEEYQRLAKQQQGEAKQVCVILADIDYFKRVNDTHGHEVGDVVLQRFSAFLTQSLRTSDDVYRFGGEEFVIVLPLCSVPDATVIINSMISRLNREVCEVGELSLPIRASFGLTVMQEEPKKSVISRADAALYQAKDAGRNQLVIKL</sequence>
<dbReference type="PANTHER" id="PTHR45138">
    <property type="entry name" value="REGULATORY COMPONENTS OF SENSORY TRANSDUCTION SYSTEM"/>
    <property type="match status" value="1"/>
</dbReference>
<feature type="transmembrane region" description="Helical" evidence="3">
    <location>
        <begin position="127"/>
        <end position="144"/>
    </location>
</feature>
<name>A0A3A3EM45_9GAMM</name>
<gene>
    <name evidence="5" type="ORF">D4741_14100</name>
</gene>
<dbReference type="Gene3D" id="3.30.70.270">
    <property type="match status" value="1"/>
</dbReference>